<accession>A0A1Y3XVX2</accession>
<dbReference type="CDD" id="cd00519">
    <property type="entry name" value="Lipase_3"/>
    <property type="match status" value="1"/>
</dbReference>
<proteinExistence type="predicted"/>
<evidence type="ECO:0000313" key="4">
    <source>
        <dbReference type="EMBL" id="OUN89723.1"/>
    </source>
</evidence>
<evidence type="ECO:0000256" key="1">
    <source>
        <dbReference type="SAM" id="MobiDB-lite"/>
    </source>
</evidence>
<dbReference type="InterPro" id="IPR029058">
    <property type="entry name" value="AB_hydrolase_fold"/>
</dbReference>
<dbReference type="GO" id="GO:0006629">
    <property type="term" value="P:lipid metabolic process"/>
    <property type="evidence" value="ECO:0007669"/>
    <property type="project" value="InterPro"/>
</dbReference>
<evidence type="ECO:0000259" key="3">
    <source>
        <dbReference type="Pfam" id="PF01764"/>
    </source>
</evidence>
<dbReference type="Proteomes" id="UP000195781">
    <property type="component" value="Unassembled WGS sequence"/>
</dbReference>
<keyword evidence="2" id="KW-0472">Membrane</keyword>
<reference evidence="5" key="1">
    <citation type="submission" date="2017-04" db="EMBL/GenBank/DDBJ databases">
        <title>Function of individual gut microbiota members based on whole genome sequencing of pure cultures obtained from chicken caecum.</title>
        <authorList>
            <person name="Medvecky M."/>
            <person name="Cejkova D."/>
            <person name="Polansky O."/>
            <person name="Karasova D."/>
            <person name="Kubasova T."/>
            <person name="Cizek A."/>
            <person name="Rychlik I."/>
        </authorList>
    </citation>
    <scope>NUCLEOTIDE SEQUENCE [LARGE SCALE GENOMIC DNA]</scope>
    <source>
        <strain evidence="5">An5</strain>
    </source>
</reference>
<dbReference type="SUPFAM" id="SSF53474">
    <property type="entry name" value="alpha/beta-Hydrolases"/>
    <property type="match status" value="1"/>
</dbReference>
<protein>
    <recommendedName>
        <fullName evidence="3">Fungal lipase-type domain-containing protein</fullName>
    </recommendedName>
</protein>
<keyword evidence="5" id="KW-1185">Reference proteome</keyword>
<dbReference type="Pfam" id="PF01764">
    <property type="entry name" value="Lipase_3"/>
    <property type="match status" value="1"/>
</dbReference>
<dbReference type="InterPro" id="IPR002921">
    <property type="entry name" value="Fungal_lipase-type"/>
</dbReference>
<keyword evidence="2" id="KW-0812">Transmembrane</keyword>
<dbReference type="PANTHER" id="PTHR45856">
    <property type="entry name" value="ALPHA/BETA-HYDROLASES SUPERFAMILY PROTEIN"/>
    <property type="match status" value="1"/>
</dbReference>
<name>A0A1Y3XVX2_9ACTN</name>
<dbReference type="AlphaFoldDB" id="A0A1Y3XVX2"/>
<keyword evidence="2" id="KW-1133">Transmembrane helix</keyword>
<feature type="transmembrane region" description="Helical" evidence="2">
    <location>
        <begin position="12"/>
        <end position="33"/>
    </location>
</feature>
<evidence type="ECO:0000313" key="5">
    <source>
        <dbReference type="Proteomes" id="UP000195781"/>
    </source>
</evidence>
<feature type="domain" description="Fungal lipase-type" evidence="3">
    <location>
        <begin position="189"/>
        <end position="268"/>
    </location>
</feature>
<gene>
    <name evidence="4" type="ORF">B5G02_01335</name>
</gene>
<sequence>MTSVLRAALVRVPLAVGIVLATLLLVAAFSLLYRYEQARRGLGGVDSGARPQAAYAETAVAAGCYEIEAALTFFETGAREAVAPLVWDDAWAVADPYIYNHELARTASVLSSLAYAESGHYQSGADGPAYMEEALHGLGFTEVSTESYRYRSEIVDQVLNVFTSEEDSVAYAMARKRVAVGDEARSVIVVAVRGSYGAEWVSNLYLHDERSVAEGLEGYHRGYSDAADEIYAALEPWVRESHARGDDVTVVLTGHSRGGAIANIVAAMADDELAGCGVSGEGEAAEDDAARDAADAPDAPMGLASGDAVCAYTFASPGCTTSASASDARYNNIFNIVNPADMMTYLPLSAWGYDRYGVDIELPGLDDESFAERFEAFCSSYEQLVGADAAGEGSPYDPENERAVRSVIDDVSAKVASVSELTTPGGMASVVQALVAHIDPFQILHGHYQSVYVAWMLSLDEDVLM</sequence>
<feature type="region of interest" description="Disordered" evidence="1">
    <location>
        <begin position="278"/>
        <end position="298"/>
    </location>
</feature>
<dbReference type="InterPro" id="IPR051218">
    <property type="entry name" value="Sec_MonoDiacylglyc_Lipase"/>
</dbReference>
<evidence type="ECO:0000256" key="2">
    <source>
        <dbReference type="SAM" id="Phobius"/>
    </source>
</evidence>
<dbReference type="PANTHER" id="PTHR45856:SF24">
    <property type="entry name" value="FUNGAL LIPASE-LIKE DOMAIN-CONTAINING PROTEIN"/>
    <property type="match status" value="1"/>
</dbReference>
<dbReference type="EMBL" id="NFIE01000002">
    <property type="protein sequence ID" value="OUN89723.1"/>
    <property type="molecule type" value="Genomic_DNA"/>
</dbReference>
<organism evidence="4 5">
    <name type="scientific">[Collinsella] massiliensis</name>
    <dbReference type="NCBI Taxonomy" id="1232426"/>
    <lineage>
        <taxon>Bacteria</taxon>
        <taxon>Bacillati</taxon>
        <taxon>Actinomycetota</taxon>
        <taxon>Coriobacteriia</taxon>
        <taxon>Coriobacteriales</taxon>
        <taxon>Coriobacteriaceae</taxon>
        <taxon>Enorma</taxon>
    </lineage>
</organism>
<comment type="caution">
    <text evidence="4">The sequence shown here is derived from an EMBL/GenBank/DDBJ whole genome shotgun (WGS) entry which is preliminary data.</text>
</comment>
<dbReference type="Gene3D" id="3.40.50.1820">
    <property type="entry name" value="alpha/beta hydrolase"/>
    <property type="match status" value="1"/>
</dbReference>
<dbReference type="OrthoDB" id="3171076at2"/>